<sequence length="110" mass="12610">MLQAKFRSEKGKRYKRYLSVVTKPKLGFPQHPLDSGDTLLDNSHEANIPRMLTTDENSVPPQPINSPGRLCGVSCWYRQEVPHRAPFPSVFHPDALPRRPRQKNLIAFFS</sequence>
<name>A0AAN8NVL6_POLSC</name>
<evidence type="ECO:0000313" key="2">
    <source>
        <dbReference type="Proteomes" id="UP001372834"/>
    </source>
</evidence>
<dbReference type="Proteomes" id="UP001372834">
    <property type="component" value="Unassembled WGS sequence"/>
</dbReference>
<comment type="caution">
    <text evidence="1">The sequence shown here is derived from an EMBL/GenBank/DDBJ whole genome shotgun (WGS) entry which is preliminary data.</text>
</comment>
<evidence type="ECO:0000313" key="1">
    <source>
        <dbReference type="EMBL" id="KAK6623322.1"/>
    </source>
</evidence>
<dbReference type="AlphaFoldDB" id="A0AAN8NVL6"/>
<dbReference type="EMBL" id="JAWJWE010000038">
    <property type="protein sequence ID" value="KAK6623322.1"/>
    <property type="molecule type" value="Genomic_DNA"/>
</dbReference>
<accession>A0AAN8NVL6</accession>
<organism evidence="1 2">
    <name type="scientific">Polyplax serrata</name>
    <name type="common">Common mouse louse</name>
    <dbReference type="NCBI Taxonomy" id="468196"/>
    <lineage>
        <taxon>Eukaryota</taxon>
        <taxon>Metazoa</taxon>
        <taxon>Ecdysozoa</taxon>
        <taxon>Arthropoda</taxon>
        <taxon>Hexapoda</taxon>
        <taxon>Insecta</taxon>
        <taxon>Pterygota</taxon>
        <taxon>Neoptera</taxon>
        <taxon>Paraneoptera</taxon>
        <taxon>Psocodea</taxon>
        <taxon>Troctomorpha</taxon>
        <taxon>Phthiraptera</taxon>
        <taxon>Anoplura</taxon>
        <taxon>Polyplacidae</taxon>
        <taxon>Polyplax</taxon>
    </lineage>
</organism>
<reference evidence="1 2" key="1">
    <citation type="submission" date="2023-10" db="EMBL/GenBank/DDBJ databases">
        <title>Genomes of two closely related lineages of the louse Polyplax serrata with different host specificities.</title>
        <authorList>
            <person name="Martinu J."/>
            <person name="Tarabai H."/>
            <person name="Stefka J."/>
            <person name="Hypsa V."/>
        </authorList>
    </citation>
    <scope>NUCLEOTIDE SEQUENCE [LARGE SCALE GENOMIC DNA]</scope>
    <source>
        <strain evidence="1">HR10_N</strain>
    </source>
</reference>
<proteinExistence type="predicted"/>
<gene>
    <name evidence="1" type="ORF">RUM43_009174</name>
</gene>
<protein>
    <submittedName>
        <fullName evidence="1">Uncharacterized protein</fullName>
    </submittedName>
</protein>